<protein>
    <recommendedName>
        <fullName evidence="2">Type II secretion system protein GspB C-terminal domain-containing protein</fullName>
    </recommendedName>
</protein>
<evidence type="ECO:0000259" key="2">
    <source>
        <dbReference type="Pfam" id="PF16537"/>
    </source>
</evidence>
<keyword evidence="1" id="KW-1133">Transmembrane helix</keyword>
<comment type="caution">
    <text evidence="3">The sequence shown here is derived from an EMBL/GenBank/DDBJ whole genome shotgun (WGS) entry which is preliminary data.</text>
</comment>
<gene>
    <name evidence="3" type="ORF">RED65_08699</name>
</gene>
<dbReference type="EMBL" id="AAQH01000033">
    <property type="protein sequence ID" value="EAT10797.1"/>
    <property type="molecule type" value="Genomic_DNA"/>
</dbReference>
<dbReference type="AlphaFoldDB" id="Q1MXU0"/>
<evidence type="ECO:0000256" key="1">
    <source>
        <dbReference type="SAM" id="Phobius"/>
    </source>
</evidence>
<organism evidence="3 4">
    <name type="scientific">Bermanella marisrubri</name>
    <dbReference type="NCBI Taxonomy" id="207949"/>
    <lineage>
        <taxon>Bacteria</taxon>
        <taxon>Pseudomonadati</taxon>
        <taxon>Pseudomonadota</taxon>
        <taxon>Gammaproteobacteria</taxon>
        <taxon>Oceanospirillales</taxon>
        <taxon>Oceanospirillaceae</taxon>
        <taxon>Bermanella</taxon>
    </lineage>
</organism>
<keyword evidence="4" id="KW-1185">Reference proteome</keyword>
<keyword evidence="1" id="KW-0812">Transmembrane</keyword>
<dbReference type="STRING" id="207949.RED65_08699"/>
<reference evidence="3 4" key="1">
    <citation type="submission" date="2006-03" db="EMBL/GenBank/DDBJ databases">
        <authorList>
            <person name="Pinhassi J."/>
            <person name="Pedros-Alio C."/>
            <person name="Ferriera S."/>
            <person name="Johnson J."/>
            <person name="Kravitz S."/>
            <person name="Halpern A."/>
            <person name="Remington K."/>
            <person name="Beeson K."/>
            <person name="Tran B."/>
            <person name="Rogers Y.-H."/>
            <person name="Friedman R."/>
            <person name="Venter J.C."/>
        </authorList>
    </citation>
    <scope>NUCLEOTIDE SEQUENCE [LARGE SCALE GENOMIC DNA]</scope>
    <source>
        <strain evidence="3 4">RED65</strain>
    </source>
</reference>
<dbReference type="RefSeq" id="WP_007016877.1">
    <property type="nucleotide sequence ID" value="NZ_CH724113.1"/>
</dbReference>
<feature type="transmembrane region" description="Helical" evidence="1">
    <location>
        <begin position="34"/>
        <end position="60"/>
    </location>
</feature>
<proteinExistence type="predicted"/>
<feature type="domain" description="Type II secretion system protein GspB C-terminal" evidence="2">
    <location>
        <begin position="117"/>
        <end position="169"/>
    </location>
</feature>
<dbReference type="Proteomes" id="UP000004263">
    <property type="component" value="Unassembled WGS sequence"/>
</dbReference>
<dbReference type="InterPro" id="IPR032389">
    <property type="entry name" value="GspB_C"/>
</dbReference>
<evidence type="ECO:0000313" key="4">
    <source>
        <dbReference type="Proteomes" id="UP000004263"/>
    </source>
</evidence>
<evidence type="ECO:0000313" key="3">
    <source>
        <dbReference type="EMBL" id="EAT10797.1"/>
    </source>
</evidence>
<dbReference type="HOGENOM" id="CLU_1472475_0_0_6"/>
<dbReference type="GO" id="GO:0015627">
    <property type="term" value="C:type II protein secretion system complex"/>
    <property type="evidence" value="ECO:0007669"/>
    <property type="project" value="InterPro"/>
</dbReference>
<keyword evidence="1" id="KW-0472">Membrane</keyword>
<dbReference type="OrthoDB" id="5432325at2"/>
<accession>Q1MXU0</accession>
<sequence>MSYLLKALEKAQKEREAGTEKQTQFTQQRNSATIPWWLVVCILLVLFVTVLQVFGVFTLVNDESGSEALNVFPVVETVPHHQGLSDAQSTHKESKAGLQIDKIYTLMELDPQQLALLPSLELQSHIYSPRAEMRSVIINDRNYTEGDLLSANVGLKEITPKGIVLTVDEIKVYLDKGITWVAK</sequence>
<name>Q1MXU0_9GAMM</name>
<dbReference type="Pfam" id="PF16537">
    <property type="entry name" value="T2SSB"/>
    <property type="match status" value="1"/>
</dbReference>